<protein>
    <recommendedName>
        <fullName evidence="4">BTB domain-containing protein</fullName>
    </recommendedName>
</protein>
<evidence type="ECO:0000256" key="1">
    <source>
        <dbReference type="SAM" id="MobiDB-lite"/>
    </source>
</evidence>
<gene>
    <name evidence="2" type="primary">AVEN_94582_1</name>
    <name evidence="2" type="ORF">CDAR_76301</name>
</gene>
<name>A0AAV4PXA8_9ARAC</name>
<proteinExistence type="predicted"/>
<reference evidence="2 3" key="1">
    <citation type="submission" date="2021-06" db="EMBL/GenBank/DDBJ databases">
        <title>Caerostris darwini draft genome.</title>
        <authorList>
            <person name="Kono N."/>
            <person name="Arakawa K."/>
        </authorList>
    </citation>
    <scope>NUCLEOTIDE SEQUENCE [LARGE SCALE GENOMIC DNA]</scope>
</reference>
<comment type="caution">
    <text evidence="2">The sequence shown here is derived from an EMBL/GenBank/DDBJ whole genome shotgun (WGS) entry which is preliminary data.</text>
</comment>
<evidence type="ECO:0000313" key="3">
    <source>
        <dbReference type="Proteomes" id="UP001054837"/>
    </source>
</evidence>
<organism evidence="2 3">
    <name type="scientific">Caerostris darwini</name>
    <dbReference type="NCBI Taxonomy" id="1538125"/>
    <lineage>
        <taxon>Eukaryota</taxon>
        <taxon>Metazoa</taxon>
        <taxon>Ecdysozoa</taxon>
        <taxon>Arthropoda</taxon>
        <taxon>Chelicerata</taxon>
        <taxon>Arachnida</taxon>
        <taxon>Araneae</taxon>
        <taxon>Araneomorphae</taxon>
        <taxon>Entelegynae</taxon>
        <taxon>Araneoidea</taxon>
        <taxon>Araneidae</taxon>
        <taxon>Caerostris</taxon>
    </lineage>
</organism>
<accession>A0AAV4PXA8</accession>
<dbReference type="Proteomes" id="UP001054837">
    <property type="component" value="Unassembled WGS sequence"/>
</dbReference>
<dbReference type="EMBL" id="BPLQ01003485">
    <property type="protein sequence ID" value="GIY00819.1"/>
    <property type="molecule type" value="Genomic_DNA"/>
</dbReference>
<dbReference type="CDD" id="cd18186">
    <property type="entry name" value="BTB_POZ_ZBTB_KLHL-like"/>
    <property type="match status" value="1"/>
</dbReference>
<sequence>MKLEDWQKQNRHIKYMDIRLYVEKGPMGYNWLKFSILLGKLPKKKPIVVKCRLYVEENPKKDSEKTSEKESGGAPEEESEKMETDSVKISEEDLIKQFISRQKKTDEILYLLTEQHLEFGEDSKVEFNTAWKEGKTIRYIRESEPVITWGELIDSEMNLLWDRKDYDCEVKDFVTKQDLQFKFEFKLSDGESAWTMDYGTTISKFESGFEDLSDDMDLVFHDFTYKDAKACMAKNFLDVHKSIITARSPESLWDDSGRVQVPVCESDMFHVFINYLYTGKMLIQPGSELHNLEYLAKKWNLDMLKQALKDLILL</sequence>
<dbReference type="AlphaFoldDB" id="A0AAV4PXA8"/>
<dbReference type="SUPFAM" id="SSF54695">
    <property type="entry name" value="POZ domain"/>
    <property type="match status" value="1"/>
</dbReference>
<feature type="compositionally biased region" description="Basic and acidic residues" evidence="1">
    <location>
        <begin position="59"/>
        <end position="71"/>
    </location>
</feature>
<dbReference type="InterPro" id="IPR011333">
    <property type="entry name" value="SKP1/BTB/POZ_sf"/>
</dbReference>
<keyword evidence="3" id="KW-1185">Reference proteome</keyword>
<evidence type="ECO:0008006" key="4">
    <source>
        <dbReference type="Google" id="ProtNLM"/>
    </source>
</evidence>
<evidence type="ECO:0000313" key="2">
    <source>
        <dbReference type="EMBL" id="GIY00819.1"/>
    </source>
</evidence>
<dbReference type="Gene3D" id="3.30.710.10">
    <property type="entry name" value="Potassium Channel Kv1.1, Chain A"/>
    <property type="match status" value="1"/>
</dbReference>
<feature type="region of interest" description="Disordered" evidence="1">
    <location>
        <begin position="59"/>
        <end position="87"/>
    </location>
</feature>